<dbReference type="InterPro" id="IPR019533">
    <property type="entry name" value="Peptidase_S26"/>
</dbReference>
<dbReference type="InterPro" id="IPR036286">
    <property type="entry name" value="LexA/Signal_pep-like_sf"/>
</dbReference>
<evidence type="ECO:0000256" key="2">
    <source>
        <dbReference type="ARBA" id="ARBA00004401"/>
    </source>
</evidence>
<keyword evidence="7" id="KW-1133">Transmembrane helix</keyword>
<feature type="domain" description="Peptidase S26" evidence="9">
    <location>
        <begin position="36"/>
        <end position="226"/>
    </location>
</feature>
<keyword evidence="7" id="KW-0645">Protease</keyword>
<evidence type="ECO:0000256" key="3">
    <source>
        <dbReference type="ARBA" id="ARBA00009370"/>
    </source>
</evidence>
<dbReference type="AlphaFoldDB" id="A0A0V8RT33"/>
<reference evidence="10 11" key="1">
    <citation type="submission" date="2015-10" db="EMBL/GenBank/DDBJ databases">
        <title>Draft Genome of Actinomyces odontolyticus subsp. actinosynbacter strain XH001.</title>
        <authorList>
            <person name="Mclean J.S."/>
            <person name="He X."/>
        </authorList>
    </citation>
    <scope>NUCLEOTIDE SEQUENCE [LARGE SCALE GENOMIC DNA]</scope>
    <source>
        <strain evidence="10 11">XH001</strain>
    </source>
</reference>
<comment type="subcellular location">
    <subcellularLocation>
        <location evidence="2">Cell membrane</location>
        <topology evidence="2">Single-pass type II membrane protein</topology>
    </subcellularLocation>
    <subcellularLocation>
        <location evidence="7">Membrane</location>
        <topology evidence="7">Single-pass type II membrane protein</topology>
    </subcellularLocation>
</comment>
<dbReference type="GO" id="GO:0005886">
    <property type="term" value="C:plasma membrane"/>
    <property type="evidence" value="ECO:0007669"/>
    <property type="project" value="UniProtKB-SubCell"/>
</dbReference>
<keyword evidence="5 7" id="KW-0378">Hydrolase</keyword>
<sequence length="248" mass="26907">MTPTAGPSLGPLHSPSLRDRDRAEARARRNPLVWLREILMIIVVALVISSLLRAFIVQVFWIPSPSMHNTLVEDDRIAVSRIDALRSNVHRGDVVVFDDTLGWLGSSQATSPSVLRRLGEFTGFVPGGSEQTLVKRVIGVGGDRVSCTSANGKVSVNGVELDETYVPDGQVPCGERTFDVVVPEGHLWVMGDNRSNSADSRYHMGSGQSPYVPLSSVVGTVQAVIWPTSRWTTDIAHHEVFASVPDAS</sequence>
<evidence type="ECO:0000313" key="10">
    <source>
        <dbReference type="EMBL" id="KSW11220.1"/>
    </source>
</evidence>
<evidence type="ECO:0000256" key="7">
    <source>
        <dbReference type="RuleBase" id="RU362042"/>
    </source>
</evidence>
<keyword evidence="7" id="KW-0472">Membrane</keyword>
<dbReference type="NCBIfam" id="TIGR02227">
    <property type="entry name" value="sigpep_I_bact"/>
    <property type="match status" value="1"/>
</dbReference>
<feature type="transmembrane region" description="Helical" evidence="7">
    <location>
        <begin position="38"/>
        <end position="61"/>
    </location>
</feature>
<dbReference type="CDD" id="cd06530">
    <property type="entry name" value="S26_SPase_I"/>
    <property type="match status" value="1"/>
</dbReference>
<evidence type="ECO:0000256" key="4">
    <source>
        <dbReference type="ARBA" id="ARBA00013208"/>
    </source>
</evidence>
<dbReference type="PRINTS" id="PR00727">
    <property type="entry name" value="LEADERPTASE"/>
</dbReference>
<comment type="caution">
    <text evidence="10">The sequence shown here is derived from an EMBL/GenBank/DDBJ whole genome shotgun (WGS) entry which is preliminary data.</text>
</comment>
<dbReference type="PANTHER" id="PTHR43390">
    <property type="entry name" value="SIGNAL PEPTIDASE I"/>
    <property type="match status" value="1"/>
</dbReference>
<dbReference type="SUPFAM" id="SSF51306">
    <property type="entry name" value="LexA/Signal peptidase"/>
    <property type="match status" value="1"/>
</dbReference>
<protein>
    <recommendedName>
        <fullName evidence="4 7">Signal peptidase I</fullName>
        <ecNumber evidence="4 7">3.4.21.89</ecNumber>
    </recommendedName>
</protein>
<evidence type="ECO:0000259" key="9">
    <source>
        <dbReference type="Pfam" id="PF10502"/>
    </source>
</evidence>
<dbReference type="Proteomes" id="UP000054686">
    <property type="component" value="Unassembled WGS sequence"/>
</dbReference>
<dbReference type="Pfam" id="PF10502">
    <property type="entry name" value="Peptidase_S26"/>
    <property type="match status" value="1"/>
</dbReference>
<feature type="active site" evidence="6">
    <location>
        <position position="135"/>
    </location>
</feature>
<comment type="similarity">
    <text evidence="3 7">Belongs to the peptidase S26 family.</text>
</comment>
<comment type="catalytic activity">
    <reaction evidence="1 7">
        <text>Cleavage of hydrophobic, N-terminal signal or leader sequences from secreted and periplasmic proteins.</text>
        <dbReference type="EC" id="3.4.21.89"/>
    </reaction>
</comment>
<evidence type="ECO:0000256" key="1">
    <source>
        <dbReference type="ARBA" id="ARBA00000677"/>
    </source>
</evidence>
<proteinExistence type="inferred from homology"/>
<dbReference type="GO" id="GO:0006465">
    <property type="term" value="P:signal peptide processing"/>
    <property type="evidence" value="ECO:0007669"/>
    <property type="project" value="InterPro"/>
</dbReference>
<gene>
    <name evidence="10" type="ORF">APY09_07120</name>
</gene>
<feature type="region of interest" description="Disordered" evidence="8">
    <location>
        <begin position="1"/>
        <end position="22"/>
    </location>
</feature>
<dbReference type="EC" id="3.4.21.89" evidence="4 7"/>
<dbReference type="PROSITE" id="PS00761">
    <property type="entry name" value="SPASE_I_3"/>
    <property type="match status" value="1"/>
</dbReference>
<evidence type="ECO:0000256" key="8">
    <source>
        <dbReference type="SAM" id="MobiDB-lite"/>
    </source>
</evidence>
<evidence type="ECO:0000313" key="11">
    <source>
        <dbReference type="Proteomes" id="UP000054686"/>
    </source>
</evidence>
<accession>A0A0V8RT33</accession>
<dbReference type="PANTHER" id="PTHR43390:SF1">
    <property type="entry name" value="CHLOROPLAST PROCESSING PEPTIDASE"/>
    <property type="match status" value="1"/>
</dbReference>
<evidence type="ECO:0000256" key="6">
    <source>
        <dbReference type="PIRSR" id="PIRSR600223-1"/>
    </source>
</evidence>
<dbReference type="Gene3D" id="2.10.109.10">
    <property type="entry name" value="Umud Fragment, subunit A"/>
    <property type="match status" value="1"/>
</dbReference>
<dbReference type="GO" id="GO:0004252">
    <property type="term" value="F:serine-type endopeptidase activity"/>
    <property type="evidence" value="ECO:0007669"/>
    <property type="project" value="InterPro"/>
</dbReference>
<keyword evidence="7" id="KW-0812">Transmembrane</keyword>
<dbReference type="EMBL" id="LLVT01000002">
    <property type="protein sequence ID" value="KSW11220.1"/>
    <property type="molecule type" value="Genomic_DNA"/>
</dbReference>
<feature type="active site" evidence="6">
    <location>
        <position position="66"/>
    </location>
</feature>
<dbReference type="InterPro" id="IPR000223">
    <property type="entry name" value="Pept_S26A_signal_pept_1"/>
</dbReference>
<dbReference type="InterPro" id="IPR019758">
    <property type="entry name" value="Pept_S26A_signal_pept_1_CS"/>
</dbReference>
<evidence type="ECO:0000256" key="5">
    <source>
        <dbReference type="ARBA" id="ARBA00022801"/>
    </source>
</evidence>
<organism evidence="10 11">
    <name type="scientific">Schaalia odontolytica</name>
    <dbReference type="NCBI Taxonomy" id="1660"/>
    <lineage>
        <taxon>Bacteria</taxon>
        <taxon>Bacillati</taxon>
        <taxon>Actinomycetota</taxon>
        <taxon>Actinomycetes</taxon>
        <taxon>Actinomycetales</taxon>
        <taxon>Actinomycetaceae</taxon>
        <taxon>Schaalia</taxon>
    </lineage>
</organism>
<dbReference type="RefSeq" id="WP_060567084.1">
    <property type="nucleotide sequence ID" value="NZ_CP040006.1"/>
</dbReference>
<dbReference type="GO" id="GO:0009003">
    <property type="term" value="F:signal peptidase activity"/>
    <property type="evidence" value="ECO:0007669"/>
    <property type="project" value="UniProtKB-EC"/>
</dbReference>
<name>A0A0V8RT33_9ACTO</name>